<gene>
    <name evidence="8" type="ORF">ACFQZM_09995</name>
</gene>
<evidence type="ECO:0000313" key="9">
    <source>
        <dbReference type="Proteomes" id="UP001597063"/>
    </source>
</evidence>
<dbReference type="PROSITE" id="PS00108">
    <property type="entry name" value="PROTEIN_KINASE_ST"/>
    <property type="match status" value="1"/>
</dbReference>
<reference evidence="9" key="1">
    <citation type="journal article" date="2019" name="Int. J. Syst. Evol. Microbiol.">
        <title>The Global Catalogue of Microorganisms (GCM) 10K type strain sequencing project: providing services to taxonomists for standard genome sequencing and annotation.</title>
        <authorList>
            <consortium name="The Broad Institute Genomics Platform"/>
            <consortium name="The Broad Institute Genome Sequencing Center for Infectious Disease"/>
            <person name="Wu L."/>
            <person name="Ma J."/>
        </authorList>
    </citation>
    <scope>NUCLEOTIDE SEQUENCE [LARGE SCALE GENOMIC DNA]</scope>
    <source>
        <strain evidence="9">JCM 9371</strain>
    </source>
</reference>
<feature type="binding site" evidence="5">
    <location>
        <position position="56"/>
    </location>
    <ligand>
        <name>ATP</name>
        <dbReference type="ChEBI" id="CHEBI:30616"/>
    </ligand>
</feature>
<evidence type="ECO:0000259" key="7">
    <source>
        <dbReference type="PROSITE" id="PS50011"/>
    </source>
</evidence>
<dbReference type="InterPro" id="IPR011659">
    <property type="entry name" value="WD40"/>
</dbReference>
<dbReference type="EMBL" id="JBHTGP010000004">
    <property type="protein sequence ID" value="MFD0684829.1"/>
    <property type="molecule type" value="Genomic_DNA"/>
</dbReference>
<dbReference type="RefSeq" id="WP_378322321.1">
    <property type="nucleotide sequence ID" value="NZ_JBHTGP010000004.1"/>
</dbReference>
<dbReference type="SUPFAM" id="SSF82171">
    <property type="entry name" value="DPP6 N-terminal domain-like"/>
    <property type="match status" value="1"/>
</dbReference>
<dbReference type="InterPro" id="IPR017441">
    <property type="entry name" value="Protein_kinase_ATP_BS"/>
</dbReference>
<evidence type="ECO:0000256" key="5">
    <source>
        <dbReference type="PROSITE-ProRule" id="PRU10141"/>
    </source>
</evidence>
<evidence type="ECO:0000256" key="1">
    <source>
        <dbReference type="ARBA" id="ARBA00022679"/>
    </source>
</evidence>
<feature type="region of interest" description="Disordered" evidence="6">
    <location>
        <begin position="1"/>
        <end position="22"/>
    </location>
</feature>
<organism evidence="8 9">
    <name type="scientific">Actinomadura fibrosa</name>
    <dbReference type="NCBI Taxonomy" id="111802"/>
    <lineage>
        <taxon>Bacteria</taxon>
        <taxon>Bacillati</taxon>
        <taxon>Actinomycetota</taxon>
        <taxon>Actinomycetes</taxon>
        <taxon>Streptosporangiales</taxon>
        <taxon>Thermomonosporaceae</taxon>
        <taxon>Actinomadura</taxon>
    </lineage>
</organism>
<keyword evidence="4 5" id="KW-0067">ATP-binding</keyword>
<accession>A0ABW2XGZ9</accession>
<dbReference type="Pfam" id="PF00069">
    <property type="entry name" value="Pkinase"/>
    <property type="match status" value="1"/>
</dbReference>
<feature type="region of interest" description="Disordered" evidence="6">
    <location>
        <begin position="291"/>
        <end position="495"/>
    </location>
</feature>
<dbReference type="InterPro" id="IPR011009">
    <property type="entry name" value="Kinase-like_dom_sf"/>
</dbReference>
<feature type="compositionally biased region" description="Basic and acidic residues" evidence="6">
    <location>
        <begin position="446"/>
        <end position="455"/>
    </location>
</feature>
<dbReference type="Proteomes" id="UP001597063">
    <property type="component" value="Unassembled WGS sequence"/>
</dbReference>
<dbReference type="InterPro" id="IPR000719">
    <property type="entry name" value="Prot_kinase_dom"/>
</dbReference>
<name>A0ABW2XGZ9_9ACTN</name>
<evidence type="ECO:0000256" key="4">
    <source>
        <dbReference type="ARBA" id="ARBA00022840"/>
    </source>
</evidence>
<dbReference type="SUPFAM" id="SSF56112">
    <property type="entry name" value="Protein kinase-like (PK-like)"/>
    <property type="match status" value="1"/>
</dbReference>
<evidence type="ECO:0000256" key="6">
    <source>
        <dbReference type="SAM" id="MobiDB-lite"/>
    </source>
</evidence>
<dbReference type="PROSITE" id="PS50011">
    <property type="entry name" value="PROTEIN_KINASE_DOM"/>
    <property type="match status" value="1"/>
</dbReference>
<dbReference type="GO" id="GO:0016301">
    <property type="term" value="F:kinase activity"/>
    <property type="evidence" value="ECO:0007669"/>
    <property type="project" value="UniProtKB-KW"/>
</dbReference>
<evidence type="ECO:0000256" key="3">
    <source>
        <dbReference type="ARBA" id="ARBA00022777"/>
    </source>
</evidence>
<dbReference type="Pfam" id="PF07676">
    <property type="entry name" value="PD40"/>
    <property type="match status" value="3"/>
</dbReference>
<dbReference type="SMART" id="SM00220">
    <property type="entry name" value="S_TKc"/>
    <property type="match status" value="1"/>
</dbReference>
<dbReference type="Gene3D" id="1.10.510.10">
    <property type="entry name" value="Transferase(Phosphotransferase) domain 1"/>
    <property type="match status" value="1"/>
</dbReference>
<dbReference type="Gene3D" id="2.120.10.30">
    <property type="entry name" value="TolB, C-terminal domain"/>
    <property type="match status" value="3"/>
</dbReference>
<keyword evidence="3 8" id="KW-0418">Kinase</keyword>
<comment type="caution">
    <text evidence="8">The sequence shown here is derived from an EMBL/GenBank/DDBJ whole genome shotgun (WGS) entry which is preliminary data.</text>
</comment>
<dbReference type="CDD" id="cd14014">
    <property type="entry name" value="STKc_PknB_like"/>
    <property type="match status" value="1"/>
</dbReference>
<dbReference type="PANTHER" id="PTHR43289">
    <property type="entry name" value="MITOGEN-ACTIVATED PROTEIN KINASE KINASE KINASE 20-RELATED"/>
    <property type="match status" value="1"/>
</dbReference>
<feature type="compositionally biased region" description="Pro residues" evidence="6">
    <location>
        <begin position="466"/>
        <end position="485"/>
    </location>
</feature>
<keyword evidence="1" id="KW-0808">Transferase</keyword>
<evidence type="ECO:0000256" key="2">
    <source>
        <dbReference type="ARBA" id="ARBA00022741"/>
    </source>
</evidence>
<keyword evidence="9" id="KW-1185">Reference proteome</keyword>
<dbReference type="Gene3D" id="3.30.200.20">
    <property type="entry name" value="Phosphorylase Kinase, domain 1"/>
    <property type="match status" value="1"/>
</dbReference>
<evidence type="ECO:0000313" key="8">
    <source>
        <dbReference type="EMBL" id="MFD0684829.1"/>
    </source>
</evidence>
<feature type="compositionally biased region" description="Low complexity" evidence="6">
    <location>
        <begin position="323"/>
        <end position="380"/>
    </location>
</feature>
<dbReference type="InterPro" id="IPR008271">
    <property type="entry name" value="Ser/Thr_kinase_AS"/>
</dbReference>
<keyword evidence="2 5" id="KW-0547">Nucleotide-binding</keyword>
<dbReference type="PROSITE" id="PS00107">
    <property type="entry name" value="PROTEIN_KINASE_ATP"/>
    <property type="match status" value="1"/>
</dbReference>
<feature type="compositionally biased region" description="Low complexity" evidence="6">
    <location>
        <begin position="402"/>
        <end position="414"/>
    </location>
</feature>
<feature type="domain" description="Protein kinase" evidence="7">
    <location>
        <begin position="28"/>
        <end position="290"/>
    </location>
</feature>
<dbReference type="InterPro" id="IPR011042">
    <property type="entry name" value="6-blade_b-propeller_TolB-like"/>
</dbReference>
<protein>
    <submittedName>
        <fullName evidence="8">Protein kinase</fullName>
    </submittedName>
</protein>
<proteinExistence type="predicted"/>
<sequence length="807" mass="84857">MESPHSRPGTAASLGELRPEDPTRVGRYRIEAKIGEGGMGAVYLGRDPGGRPVAVKVVRAELADDRTFLARFHDEAANAERVASFCTAQVLEHGEDLGLAYMVTEYIDGPSLLQHVSENGALSPGMLHGVAVGVAAALVAIHSSGLVHRDLKPSNVLLSISGPRVIDFGIARALDMASSHTRTGQVVGTPGWIAPEQITTQHITPAVDIFAWGCLVAFAANGRNPFGHGSFQIMAARAVHAEPELGALPASLAGLVEACLRKEPEQRPSARDLLLALVGGSGEAAVNTTLGEAWTAPPGSGPNVTSRDPGARSGVPPLPPPAWAGQPPQGSPQSSPQSSPQGFSQGSPQGFSQGSPQSSPQGSPQSSPQGFAQGSAQGSPQAPPPHMETAPAYDPPHPRTEAAQPDPAAQAGPGRTAPAYDPPHPRTELAQGDPAQAPPGQVQPDWRTEPGREYSTDPAAAMRVPPAAPRPAPPRTVPPPMPPTRPQTRRAGGRRGRLVAGSAVAALLVAGTAVGAYLLVNSGGDSTHDKPVGNVAAAFPESALFVRIDTEPGWPRDCHADIGTYKAGDANPRPLVRGPKCDILPVKSPDGRQVAFTRRDGDRNEAWVMNADGSRQHKVTDIAGGRLTWSPDGARLAYMGEKDGVRQIFTITLQGKAVTQLTTDSSDKDDPMWAPVASSLVFWSKRDGGTEQLYTLDPDRPSAAWTRLKGDGQRAVDPAWSPDGSQIAYTHGESSASDIWLMEADGSNPRPLVKDADNEMDPGWSRNGKWICYVRGPVAKPRIWAVRADGTGDRAVNANLSLGHPNW</sequence>
<dbReference type="PANTHER" id="PTHR43289:SF34">
    <property type="entry name" value="SERINE_THREONINE-PROTEIN KINASE YBDM-RELATED"/>
    <property type="match status" value="1"/>
</dbReference>